<feature type="domain" description="C2H2-type" evidence="13">
    <location>
        <begin position="63"/>
        <end position="92"/>
    </location>
</feature>
<evidence type="ECO:0000256" key="3">
    <source>
        <dbReference type="ARBA" id="ARBA00022723"/>
    </source>
</evidence>
<dbReference type="SUPFAM" id="SSF57667">
    <property type="entry name" value="beta-beta-alpha zinc fingers"/>
    <property type="match status" value="3"/>
</dbReference>
<evidence type="ECO:0000256" key="11">
    <source>
        <dbReference type="PROSITE-ProRule" id="PRU00042"/>
    </source>
</evidence>
<feature type="domain" description="C2H2-type" evidence="13">
    <location>
        <begin position="35"/>
        <end position="62"/>
    </location>
</feature>
<evidence type="ECO:0000313" key="15">
    <source>
        <dbReference type="Proteomes" id="UP001295684"/>
    </source>
</evidence>
<evidence type="ECO:0000256" key="2">
    <source>
        <dbReference type="ARBA" id="ARBA00006991"/>
    </source>
</evidence>
<keyword evidence="5 11" id="KW-0863">Zinc-finger</keyword>
<name>A0AAD1XYX8_EUPCR</name>
<keyword evidence="6" id="KW-0862">Zinc</keyword>
<feature type="domain" description="C2H2-type" evidence="13">
    <location>
        <begin position="124"/>
        <end position="152"/>
    </location>
</feature>
<evidence type="ECO:0000256" key="4">
    <source>
        <dbReference type="ARBA" id="ARBA00022737"/>
    </source>
</evidence>
<evidence type="ECO:0000259" key="13">
    <source>
        <dbReference type="PROSITE" id="PS50157"/>
    </source>
</evidence>
<dbReference type="Pfam" id="PF00096">
    <property type="entry name" value="zf-C2H2"/>
    <property type="match status" value="4"/>
</dbReference>
<dbReference type="GO" id="GO:0000978">
    <property type="term" value="F:RNA polymerase II cis-regulatory region sequence-specific DNA binding"/>
    <property type="evidence" value="ECO:0007669"/>
    <property type="project" value="TreeGrafter"/>
</dbReference>
<comment type="caution">
    <text evidence="14">The sequence shown here is derived from an EMBL/GenBank/DDBJ whole genome shotgun (WGS) entry which is preliminary data.</text>
</comment>
<dbReference type="GO" id="GO:0008270">
    <property type="term" value="F:zinc ion binding"/>
    <property type="evidence" value="ECO:0007669"/>
    <property type="project" value="UniProtKB-KW"/>
</dbReference>
<feature type="domain" description="C2H2-type" evidence="13">
    <location>
        <begin position="93"/>
        <end position="120"/>
    </location>
</feature>
<dbReference type="FunFam" id="3.30.160.60:FF:000557">
    <property type="entry name" value="zinc finger and SCAN domain-containing protein 29"/>
    <property type="match status" value="1"/>
</dbReference>
<proteinExistence type="inferred from homology"/>
<keyword evidence="7" id="KW-0805">Transcription regulation</keyword>
<reference evidence="14" key="1">
    <citation type="submission" date="2023-07" db="EMBL/GenBank/DDBJ databases">
        <authorList>
            <consortium name="AG Swart"/>
            <person name="Singh M."/>
            <person name="Singh A."/>
            <person name="Seah K."/>
            <person name="Emmerich C."/>
        </authorList>
    </citation>
    <scope>NUCLEOTIDE SEQUENCE</scope>
    <source>
        <strain evidence="14">DP1</strain>
    </source>
</reference>
<evidence type="ECO:0000256" key="10">
    <source>
        <dbReference type="ARBA" id="ARBA00023242"/>
    </source>
</evidence>
<evidence type="ECO:0000313" key="14">
    <source>
        <dbReference type="EMBL" id="CAI2381494.1"/>
    </source>
</evidence>
<comment type="similarity">
    <text evidence="2">Belongs to the krueppel C2H2-type zinc-finger protein family.</text>
</comment>
<evidence type="ECO:0000256" key="12">
    <source>
        <dbReference type="SAM" id="MobiDB-lite"/>
    </source>
</evidence>
<dbReference type="PANTHER" id="PTHR19818:SF139">
    <property type="entry name" value="PAIR-RULE PROTEIN ODD-PAIRED"/>
    <property type="match status" value="1"/>
</dbReference>
<dbReference type="FunFam" id="3.30.160.60:FF:000125">
    <property type="entry name" value="Putative zinc finger protein 143"/>
    <property type="match status" value="2"/>
</dbReference>
<protein>
    <recommendedName>
        <fullName evidence="13">C2H2-type domain-containing protein</fullName>
    </recommendedName>
</protein>
<feature type="region of interest" description="Disordered" evidence="12">
    <location>
        <begin position="396"/>
        <end position="448"/>
    </location>
</feature>
<evidence type="ECO:0000256" key="9">
    <source>
        <dbReference type="ARBA" id="ARBA00023163"/>
    </source>
</evidence>
<evidence type="ECO:0000256" key="8">
    <source>
        <dbReference type="ARBA" id="ARBA00023125"/>
    </source>
</evidence>
<organism evidence="14 15">
    <name type="scientific">Euplotes crassus</name>
    <dbReference type="NCBI Taxonomy" id="5936"/>
    <lineage>
        <taxon>Eukaryota</taxon>
        <taxon>Sar</taxon>
        <taxon>Alveolata</taxon>
        <taxon>Ciliophora</taxon>
        <taxon>Intramacronucleata</taxon>
        <taxon>Spirotrichea</taxon>
        <taxon>Hypotrichia</taxon>
        <taxon>Euplotida</taxon>
        <taxon>Euplotidae</taxon>
        <taxon>Moneuplotes</taxon>
    </lineage>
</organism>
<accession>A0AAD1XYX8</accession>
<dbReference type="InterPro" id="IPR013087">
    <property type="entry name" value="Znf_C2H2_type"/>
</dbReference>
<dbReference type="Gene3D" id="3.30.160.60">
    <property type="entry name" value="Classic Zinc Finger"/>
    <property type="match status" value="4"/>
</dbReference>
<dbReference type="InterPro" id="IPR050329">
    <property type="entry name" value="GLI_C2H2-zinc-finger"/>
</dbReference>
<keyword evidence="9" id="KW-0804">Transcription</keyword>
<dbReference type="GO" id="GO:0045944">
    <property type="term" value="P:positive regulation of transcription by RNA polymerase II"/>
    <property type="evidence" value="ECO:0007669"/>
    <property type="project" value="UniProtKB-ARBA"/>
</dbReference>
<dbReference type="SMART" id="SM00355">
    <property type="entry name" value="ZnF_C2H2"/>
    <property type="match status" value="5"/>
</dbReference>
<evidence type="ECO:0000256" key="7">
    <source>
        <dbReference type="ARBA" id="ARBA00023015"/>
    </source>
</evidence>
<dbReference type="PROSITE" id="PS00028">
    <property type="entry name" value="ZINC_FINGER_C2H2_1"/>
    <property type="match status" value="5"/>
</dbReference>
<feature type="compositionally biased region" description="Basic and acidic residues" evidence="12">
    <location>
        <begin position="414"/>
        <end position="437"/>
    </location>
</feature>
<dbReference type="EMBL" id="CAMPGE010023573">
    <property type="protein sequence ID" value="CAI2381494.1"/>
    <property type="molecule type" value="Genomic_DNA"/>
</dbReference>
<keyword evidence="10" id="KW-0539">Nucleus</keyword>
<feature type="domain" description="C2H2-type" evidence="13">
    <location>
        <begin position="5"/>
        <end position="34"/>
    </location>
</feature>
<comment type="subcellular location">
    <subcellularLocation>
        <location evidence="1">Nucleus</location>
    </subcellularLocation>
</comment>
<feature type="compositionally biased region" description="Basic and acidic residues" evidence="12">
    <location>
        <begin position="161"/>
        <end position="176"/>
    </location>
</feature>
<keyword evidence="8" id="KW-0238">DNA-binding</keyword>
<dbReference type="GO" id="GO:0005634">
    <property type="term" value="C:nucleus"/>
    <property type="evidence" value="ECO:0007669"/>
    <property type="project" value="UniProtKB-SubCell"/>
</dbReference>
<feature type="region of interest" description="Disordered" evidence="12">
    <location>
        <begin position="161"/>
        <end position="183"/>
    </location>
</feature>
<dbReference type="PROSITE" id="PS50157">
    <property type="entry name" value="ZINC_FINGER_C2H2_2"/>
    <property type="match status" value="5"/>
</dbReference>
<evidence type="ECO:0000256" key="5">
    <source>
        <dbReference type="ARBA" id="ARBA00022771"/>
    </source>
</evidence>
<dbReference type="AlphaFoldDB" id="A0AAD1XYX8"/>
<keyword evidence="4" id="KW-0677">Repeat</keyword>
<sequence length="586" mass="66774">MAKEHICNYEGCGKKFASNKNLKDHYRTHTGEKPYECEICHKRFGQYSTLHKHKRVHDKKRPYKCEYEGCHKTFTQVSNLIRHRRTHTGDKPYQCKVCNKRFSSSSNLNQHMTIHKDNKNRKKFKCSICLKDYLYPSSLRKHQEMEHKMTKEAIKGVQENPKEEIKTQSHLEETKTPTRPKLNPKAKNIVTKKKIEYEEKDENPTQYKAEKISIGAPDHANSQEKSKIQEPNKVFRGHVKPNPVRPLFKFGDYQREPPNIFNHAGGSDMNCKTLPMPLSSGDNTKISSPNQFLPIGLGQYSNQSNMGYQQIMKMIQDNKTESNYRINTMFLNQSDKQSCISGGSGSVPTFTFQNDDGSLKSGSVSKPFLNEPVMQTSMGHSPDTVVNISKPKSHYSSATFEMRNPRMISSKFKSIKDEGKNERSLSSDRSSPHRDNSPPDMKPYGSKGDIIRNRLQGITNKQYIIENSSLKSETFGENLSASLKGGFPGFGIKKDDEFNRSKFSISSKDSVAKAFGTMKCVAEISPLELRKMVPDLEECQKISIEAFKCDNSCVNGGKCPNDMHRKLQEAMMRSSQKDSMSMSNKF</sequence>
<dbReference type="PANTHER" id="PTHR19818">
    <property type="entry name" value="ZINC FINGER PROTEIN ZIC AND GLI"/>
    <property type="match status" value="1"/>
</dbReference>
<dbReference type="Proteomes" id="UP001295684">
    <property type="component" value="Unassembled WGS sequence"/>
</dbReference>
<keyword evidence="15" id="KW-1185">Reference proteome</keyword>
<dbReference type="InterPro" id="IPR036236">
    <property type="entry name" value="Znf_C2H2_sf"/>
</dbReference>
<keyword evidence="3" id="KW-0479">Metal-binding</keyword>
<dbReference type="FunFam" id="3.30.160.60:FF:001506">
    <property type="entry name" value="Zinc finger protein"/>
    <property type="match status" value="1"/>
</dbReference>
<evidence type="ECO:0000256" key="1">
    <source>
        <dbReference type="ARBA" id="ARBA00004123"/>
    </source>
</evidence>
<gene>
    <name evidence="14" type="ORF">ECRASSUSDP1_LOCUS22950</name>
</gene>
<evidence type="ECO:0000256" key="6">
    <source>
        <dbReference type="ARBA" id="ARBA00022833"/>
    </source>
</evidence>
<dbReference type="GO" id="GO:0000981">
    <property type="term" value="F:DNA-binding transcription factor activity, RNA polymerase II-specific"/>
    <property type="evidence" value="ECO:0007669"/>
    <property type="project" value="TreeGrafter"/>
</dbReference>